<dbReference type="InterPro" id="IPR039426">
    <property type="entry name" value="TonB-dep_rcpt-like"/>
</dbReference>
<comment type="similarity">
    <text evidence="10 11">Belongs to the TonB-dependent receptor family.</text>
</comment>
<evidence type="ECO:0000256" key="3">
    <source>
        <dbReference type="ARBA" id="ARBA00022452"/>
    </source>
</evidence>
<name>A0A838L095_9SPHN</name>
<keyword evidence="7 11" id="KW-0798">TonB box</keyword>
<dbReference type="PROSITE" id="PS52016">
    <property type="entry name" value="TONB_DEPENDENT_REC_3"/>
    <property type="match status" value="1"/>
</dbReference>
<evidence type="ECO:0000313" key="16">
    <source>
        <dbReference type="Proteomes" id="UP000570166"/>
    </source>
</evidence>
<dbReference type="InterPro" id="IPR036942">
    <property type="entry name" value="Beta-barrel_TonB_sf"/>
</dbReference>
<dbReference type="AlphaFoldDB" id="A0A838L095"/>
<evidence type="ECO:0000256" key="7">
    <source>
        <dbReference type="ARBA" id="ARBA00023077"/>
    </source>
</evidence>
<keyword evidence="15" id="KW-0675">Receptor</keyword>
<feature type="domain" description="TonB-dependent receptor plug" evidence="14">
    <location>
        <begin position="55"/>
        <end position="163"/>
    </location>
</feature>
<dbReference type="CDD" id="cd01347">
    <property type="entry name" value="ligand_gated_channel"/>
    <property type="match status" value="1"/>
</dbReference>
<keyword evidence="5 12" id="KW-0732">Signal</keyword>
<organism evidence="15 16">
    <name type="scientific">Sphingomonas chungangi</name>
    <dbReference type="NCBI Taxonomy" id="2683589"/>
    <lineage>
        <taxon>Bacteria</taxon>
        <taxon>Pseudomonadati</taxon>
        <taxon>Pseudomonadota</taxon>
        <taxon>Alphaproteobacteria</taxon>
        <taxon>Sphingomonadales</taxon>
        <taxon>Sphingomonadaceae</taxon>
        <taxon>Sphingomonas</taxon>
    </lineage>
</organism>
<dbReference type="GO" id="GO:0015889">
    <property type="term" value="P:cobalamin transport"/>
    <property type="evidence" value="ECO:0007669"/>
    <property type="project" value="TreeGrafter"/>
</dbReference>
<feature type="domain" description="TonB-dependent receptor-like beta-barrel" evidence="13">
    <location>
        <begin position="206"/>
        <end position="625"/>
    </location>
</feature>
<accession>A0A838L095</accession>
<evidence type="ECO:0000256" key="10">
    <source>
        <dbReference type="PROSITE-ProRule" id="PRU01360"/>
    </source>
</evidence>
<dbReference type="PANTHER" id="PTHR30069:SF53">
    <property type="entry name" value="COLICIN I RECEPTOR-RELATED"/>
    <property type="match status" value="1"/>
</dbReference>
<keyword evidence="16" id="KW-1185">Reference proteome</keyword>
<feature type="chain" id="PRO_5032720978" evidence="12">
    <location>
        <begin position="21"/>
        <end position="651"/>
    </location>
</feature>
<reference evidence="15 16" key="1">
    <citation type="submission" date="2020-07" db="EMBL/GenBank/DDBJ databases">
        <authorList>
            <person name="Sun Q."/>
        </authorList>
    </citation>
    <scope>NUCLEOTIDE SEQUENCE [LARGE SCALE GENOMIC DNA]</scope>
    <source>
        <strain evidence="15 16">CGMCC 1.13654</strain>
    </source>
</reference>
<evidence type="ECO:0000256" key="4">
    <source>
        <dbReference type="ARBA" id="ARBA00022692"/>
    </source>
</evidence>
<evidence type="ECO:0000256" key="8">
    <source>
        <dbReference type="ARBA" id="ARBA00023136"/>
    </source>
</evidence>
<dbReference type="PANTHER" id="PTHR30069">
    <property type="entry name" value="TONB-DEPENDENT OUTER MEMBRANE RECEPTOR"/>
    <property type="match status" value="1"/>
</dbReference>
<dbReference type="GO" id="GO:0006811">
    <property type="term" value="P:monoatomic ion transport"/>
    <property type="evidence" value="ECO:0007669"/>
    <property type="project" value="UniProtKB-KW"/>
</dbReference>
<dbReference type="InterPro" id="IPR037066">
    <property type="entry name" value="Plug_dom_sf"/>
</dbReference>
<evidence type="ECO:0000256" key="2">
    <source>
        <dbReference type="ARBA" id="ARBA00022448"/>
    </source>
</evidence>
<dbReference type="Proteomes" id="UP000570166">
    <property type="component" value="Unassembled WGS sequence"/>
</dbReference>
<comment type="subcellular location">
    <subcellularLocation>
        <location evidence="1 10">Cell outer membrane</location>
        <topology evidence="1 10">Multi-pass membrane protein</topology>
    </subcellularLocation>
</comment>
<dbReference type="InterPro" id="IPR012910">
    <property type="entry name" value="Plug_dom"/>
</dbReference>
<evidence type="ECO:0000259" key="14">
    <source>
        <dbReference type="Pfam" id="PF07715"/>
    </source>
</evidence>
<dbReference type="SUPFAM" id="SSF56935">
    <property type="entry name" value="Porins"/>
    <property type="match status" value="1"/>
</dbReference>
<keyword evidence="2 10" id="KW-0813">Transport</keyword>
<evidence type="ECO:0000256" key="5">
    <source>
        <dbReference type="ARBA" id="ARBA00022729"/>
    </source>
</evidence>
<evidence type="ECO:0000256" key="6">
    <source>
        <dbReference type="ARBA" id="ARBA00023065"/>
    </source>
</evidence>
<gene>
    <name evidence="15" type="ORF">HZF05_00870</name>
</gene>
<dbReference type="GO" id="GO:0009279">
    <property type="term" value="C:cell outer membrane"/>
    <property type="evidence" value="ECO:0007669"/>
    <property type="project" value="UniProtKB-SubCell"/>
</dbReference>
<evidence type="ECO:0000256" key="9">
    <source>
        <dbReference type="ARBA" id="ARBA00023237"/>
    </source>
</evidence>
<evidence type="ECO:0000256" key="1">
    <source>
        <dbReference type="ARBA" id="ARBA00004571"/>
    </source>
</evidence>
<keyword evidence="3 10" id="KW-1134">Transmembrane beta strand</keyword>
<evidence type="ECO:0000259" key="13">
    <source>
        <dbReference type="Pfam" id="PF00593"/>
    </source>
</evidence>
<proteinExistence type="inferred from homology"/>
<keyword evidence="6" id="KW-0406">Ion transport</keyword>
<keyword evidence="8 10" id="KW-0472">Membrane</keyword>
<evidence type="ECO:0000313" key="15">
    <source>
        <dbReference type="EMBL" id="MBA2932634.1"/>
    </source>
</evidence>
<protein>
    <submittedName>
        <fullName evidence="15">TonB-dependent receptor</fullName>
    </submittedName>
</protein>
<keyword evidence="4 10" id="KW-0812">Transmembrane</keyword>
<dbReference type="EMBL" id="JACEIB010000001">
    <property type="protein sequence ID" value="MBA2932634.1"/>
    <property type="molecule type" value="Genomic_DNA"/>
</dbReference>
<sequence>MRLLSLFLLTAAVPAMPAWAAADPGDSAQSTAALSDATQSGDQIVVTAGRTVQPLSEVGQSITIIDAKTIRTQQAVTPLELLRQVPGVSIAQNGGIGTTASVFIRGADSDQTVALIDGVKINDPSTPAGGFDFGSLLIGNIDRIEVLRGPSSVLWGSQAMGGVVNLITRQPTDHLAVNASAEGGSFGTAHGIANVSDKIGPLSASIGGGYFRTDGISAFDGGTERDGDKNYGANASFNLALTDAISIDLRGYYSHSRTDIDGFPPPNFVLADDAEYQVSRELIGYAGLNAALFDGHFRNRIGFSYTDTKTQDFDPTSDVELTFLGKGRNARIDYQGSVDIAPGIQATFGAEHEHSRFLAISSFDFPASPPPNHADIDSGYAQIVATPIKGLTLTGGARYDHHSRFGGKTSFAGSGVYSPNGGATTFRASYTEGFKVPSLYQLFSNYGNLALRPERSKGWDAGVTQKALDGRFEASATYFRRTSRNLIDFVSCFVAVPAPQCTDNAAGGFYDNIDRARSQGVEVTVALKPVDAFRVSASYTYLDARNLSAGAEGLRLARRPDNSITLNADYDWAFGLSTGATVTHVSGSWNDVGNTQRLQGYVLTGLRASYPIGRNLEVYGRIDNLFDVHYETATGYGQPGRAAYGGVRFSY</sequence>
<comment type="caution">
    <text evidence="15">The sequence shown here is derived from an EMBL/GenBank/DDBJ whole genome shotgun (WGS) entry which is preliminary data.</text>
</comment>
<dbReference type="Pfam" id="PF07715">
    <property type="entry name" value="Plug"/>
    <property type="match status" value="1"/>
</dbReference>
<keyword evidence="9 10" id="KW-0998">Cell outer membrane</keyword>
<dbReference type="InterPro" id="IPR000531">
    <property type="entry name" value="Beta-barrel_TonB"/>
</dbReference>
<feature type="signal peptide" evidence="12">
    <location>
        <begin position="1"/>
        <end position="20"/>
    </location>
</feature>
<dbReference type="Gene3D" id="2.40.170.20">
    <property type="entry name" value="TonB-dependent receptor, beta-barrel domain"/>
    <property type="match status" value="1"/>
</dbReference>
<evidence type="ECO:0000256" key="11">
    <source>
        <dbReference type="RuleBase" id="RU003357"/>
    </source>
</evidence>
<evidence type="ECO:0000256" key="12">
    <source>
        <dbReference type="SAM" id="SignalP"/>
    </source>
</evidence>
<dbReference type="Pfam" id="PF00593">
    <property type="entry name" value="TonB_dep_Rec_b-barrel"/>
    <property type="match status" value="1"/>
</dbReference>
<dbReference type="Gene3D" id="2.170.130.10">
    <property type="entry name" value="TonB-dependent receptor, plug domain"/>
    <property type="match status" value="1"/>
</dbReference>
<dbReference type="RefSeq" id="WP_160364742.1">
    <property type="nucleotide sequence ID" value="NZ_JACEIB010000001.1"/>
</dbReference>